<dbReference type="AlphaFoldDB" id="A0AA39Y2U0"/>
<proteinExistence type="predicted"/>
<organism evidence="3 4">
    <name type="scientific">Cercophora newfieldiana</name>
    <dbReference type="NCBI Taxonomy" id="92897"/>
    <lineage>
        <taxon>Eukaryota</taxon>
        <taxon>Fungi</taxon>
        <taxon>Dikarya</taxon>
        <taxon>Ascomycota</taxon>
        <taxon>Pezizomycotina</taxon>
        <taxon>Sordariomycetes</taxon>
        <taxon>Sordariomycetidae</taxon>
        <taxon>Sordariales</taxon>
        <taxon>Lasiosphaeriaceae</taxon>
        <taxon>Cercophora</taxon>
    </lineage>
</organism>
<feature type="signal peptide" evidence="2">
    <location>
        <begin position="1"/>
        <end position="21"/>
    </location>
</feature>
<evidence type="ECO:0000256" key="2">
    <source>
        <dbReference type="SAM" id="SignalP"/>
    </source>
</evidence>
<protein>
    <recommendedName>
        <fullName evidence="5">Secreted protein</fullName>
    </recommendedName>
</protein>
<keyword evidence="4" id="KW-1185">Reference proteome</keyword>
<keyword evidence="2" id="KW-0732">Signal</keyword>
<sequence length="93" mass="10166">MHLRNLGSVLILFAATTLALPAPVPAENGKDALSIERRAPVEEPDVPVAEGWNFDICMKKRAEMQKRAEAGHPPTDDDLWNFKWTGCGGQPGL</sequence>
<evidence type="ECO:0000313" key="3">
    <source>
        <dbReference type="EMBL" id="KAK0644694.1"/>
    </source>
</evidence>
<comment type="caution">
    <text evidence="3">The sequence shown here is derived from an EMBL/GenBank/DDBJ whole genome shotgun (WGS) entry which is preliminary data.</text>
</comment>
<feature type="chain" id="PRO_5041432422" description="Secreted protein" evidence="2">
    <location>
        <begin position="22"/>
        <end position="93"/>
    </location>
</feature>
<feature type="region of interest" description="Disordered" evidence="1">
    <location>
        <begin position="67"/>
        <end position="93"/>
    </location>
</feature>
<evidence type="ECO:0000313" key="4">
    <source>
        <dbReference type="Proteomes" id="UP001174936"/>
    </source>
</evidence>
<reference evidence="3" key="1">
    <citation type="submission" date="2023-06" db="EMBL/GenBank/DDBJ databases">
        <title>Genome-scale phylogeny and comparative genomics of the fungal order Sordariales.</title>
        <authorList>
            <consortium name="Lawrence Berkeley National Laboratory"/>
            <person name="Hensen N."/>
            <person name="Bonometti L."/>
            <person name="Westerberg I."/>
            <person name="Brannstrom I.O."/>
            <person name="Guillou S."/>
            <person name="Cros-Aarteil S."/>
            <person name="Calhoun S."/>
            <person name="Haridas S."/>
            <person name="Kuo A."/>
            <person name="Mondo S."/>
            <person name="Pangilinan J."/>
            <person name="Riley R."/>
            <person name="Labutti K."/>
            <person name="Andreopoulos B."/>
            <person name="Lipzen A."/>
            <person name="Chen C."/>
            <person name="Yanf M."/>
            <person name="Daum C."/>
            <person name="Ng V."/>
            <person name="Clum A."/>
            <person name="Steindorff A."/>
            <person name="Ohm R."/>
            <person name="Martin F."/>
            <person name="Silar P."/>
            <person name="Natvig D."/>
            <person name="Lalanne C."/>
            <person name="Gautier V."/>
            <person name="Ament-Velasquez S.L."/>
            <person name="Kruys A."/>
            <person name="Hutchinson M.I."/>
            <person name="Powell A.J."/>
            <person name="Barry K."/>
            <person name="Miller A.N."/>
            <person name="Grigoriev I.V."/>
            <person name="Debuchy R."/>
            <person name="Gladieux P."/>
            <person name="Thoren M.H."/>
            <person name="Johannesson H."/>
        </authorList>
    </citation>
    <scope>NUCLEOTIDE SEQUENCE</scope>
    <source>
        <strain evidence="3">SMH2532-1</strain>
    </source>
</reference>
<dbReference type="Proteomes" id="UP001174936">
    <property type="component" value="Unassembled WGS sequence"/>
</dbReference>
<dbReference type="EMBL" id="JAULSV010000005">
    <property type="protein sequence ID" value="KAK0644694.1"/>
    <property type="molecule type" value="Genomic_DNA"/>
</dbReference>
<accession>A0AA39Y2U0</accession>
<name>A0AA39Y2U0_9PEZI</name>
<evidence type="ECO:0008006" key="5">
    <source>
        <dbReference type="Google" id="ProtNLM"/>
    </source>
</evidence>
<gene>
    <name evidence="3" type="ORF">B0T16DRAFT_460718</name>
</gene>
<evidence type="ECO:0000256" key="1">
    <source>
        <dbReference type="SAM" id="MobiDB-lite"/>
    </source>
</evidence>